<gene>
    <name evidence="2" type="ORF">OUZ56_005222</name>
</gene>
<sequence>MFNMYRRRFYNAKAGAMNGGSSEELGHDRFNYMNPNVNYDKWPRRLRPKKNSLKVELEAPESPHLLEAEGGSREFATLAEGHQRHCNGSLREHQRLLSLRSSRHKCSPRCRVKSPKSSSQNLSTEALVKVFACLGVQENGPTSCNGTSPVLSSSSGCVLERDKLRGCQLKRPKRLSVFSASLSSIRYSYRTKESNSNGSTAVGSVVDGEELAGCLGGSSGNGANDGSSGAECIELCQMERRMSRARGSDIRELATNICRQYIRSSSRYHLLDHLKDIGSRIDKQWFMIRDDSLKTERLLTIVPLSGSPGYGCDVTTTDADATRNALIDLFTALQHPYIYPVLDVDFVYGSVASTNSPFCEEAKPVLVAVFPFNTKGSLKDLIYRSRWQDDWGQKYCQRSEGLPLLQVQRLGRQILEALLFLQERGFPPFGHLHSGNVIIQNGVARLTGFENTLLGFSSRIHPMVKSILPGTPAVVDTICFGHVLFEMCSGYELYAPKPTARHLEDLQSYPQVIEVLDYIFNNPSDEYPTIGSLAILEFFRNIDLREMRCSTIYYNAKLTSAALNLLEQVQQKRHRKEKLLSMQPKCYRYHSAPSPKLDSAFSTTEVPSYSTRQIEVYSIEDNNHPNVETEENNINDSNTLPQQRKPPHDLPNQPAIDNENLELQEEQWNSGGDLIRSQSIRSGLKLNLSNNVHRGHMVRTRSAVPTSSISPSIISSLISLEAFGANKEKRQHSTGTCSANVQAQNIYCSDDSFQTPLESPCAEQKHYFDVDHAEDQPLVMVLTPPDASESVLIEG</sequence>
<name>A0ABQ9YSA1_9CRUS</name>
<evidence type="ECO:0000313" key="2">
    <source>
        <dbReference type="EMBL" id="KAK4003459.1"/>
    </source>
</evidence>
<proteinExistence type="predicted"/>
<dbReference type="InterPro" id="IPR011009">
    <property type="entry name" value="Kinase-like_dom_sf"/>
</dbReference>
<dbReference type="Gene3D" id="1.10.510.10">
    <property type="entry name" value="Transferase(Phosphotransferase) domain 1"/>
    <property type="match status" value="1"/>
</dbReference>
<evidence type="ECO:0000256" key="1">
    <source>
        <dbReference type="SAM" id="MobiDB-lite"/>
    </source>
</evidence>
<comment type="caution">
    <text evidence="2">The sequence shown here is derived from an EMBL/GenBank/DDBJ whole genome shotgun (WGS) entry which is preliminary data.</text>
</comment>
<dbReference type="SUPFAM" id="SSF56112">
    <property type="entry name" value="Protein kinase-like (PK-like)"/>
    <property type="match status" value="1"/>
</dbReference>
<dbReference type="EMBL" id="JAOYFB010000001">
    <property type="protein sequence ID" value="KAK4003459.1"/>
    <property type="molecule type" value="Genomic_DNA"/>
</dbReference>
<reference evidence="2 3" key="1">
    <citation type="journal article" date="2023" name="Nucleic Acids Res.">
        <title>The hologenome of Daphnia magna reveals possible DNA methylation and microbiome-mediated evolution of the host genome.</title>
        <authorList>
            <person name="Chaturvedi A."/>
            <person name="Li X."/>
            <person name="Dhandapani V."/>
            <person name="Marshall H."/>
            <person name="Kissane S."/>
            <person name="Cuenca-Cambronero M."/>
            <person name="Asole G."/>
            <person name="Calvet F."/>
            <person name="Ruiz-Romero M."/>
            <person name="Marangio P."/>
            <person name="Guigo R."/>
            <person name="Rago D."/>
            <person name="Mirbahai L."/>
            <person name="Eastwood N."/>
            <person name="Colbourne J.K."/>
            <person name="Zhou J."/>
            <person name="Mallon E."/>
            <person name="Orsini L."/>
        </authorList>
    </citation>
    <scope>NUCLEOTIDE SEQUENCE [LARGE SCALE GENOMIC DNA]</scope>
    <source>
        <strain evidence="2">LRV0_1</strain>
    </source>
</reference>
<evidence type="ECO:0008006" key="4">
    <source>
        <dbReference type="Google" id="ProtNLM"/>
    </source>
</evidence>
<evidence type="ECO:0000313" key="3">
    <source>
        <dbReference type="Proteomes" id="UP001234178"/>
    </source>
</evidence>
<organism evidence="2 3">
    <name type="scientific">Daphnia magna</name>
    <dbReference type="NCBI Taxonomy" id="35525"/>
    <lineage>
        <taxon>Eukaryota</taxon>
        <taxon>Metazoa</taxon>
        <taxon>Ecdysozoa</taxon>
        <taxon>Arthropoda</taxon>
        <taxon>Crustacea</taxon>
        <taxon>Branchiopoda</taxon>
        <taxon>Diplostraca</taxon>
        <taxon>Cladocera</taxon>
        <taxon>Anomopoda</taxon>
        <taxon>Daphniidae</taxon>
        <taxon>Daphnia</taxon>
    </lineage>
</organism>
<dbReference type="Proteomes" id="UP001234178">
    <property type="component" value="Unassembled WGS sequence"/>
</dbReference>
<protein>
    <recommendedName>
        <fullName evidence="4">Slowpoke-binding protein</fullName>
    </recommendedName>
</protein>
<accession>A0ABQ9YSA1</accession>
<feature type="region of interest" description="Disordered" evidence="1">
    <location>
        <begin position="619"/>
        <end position="653"/>
    </location>
</feature>
<keyword evidence="3" id="KW-1185">Reference proteome</keyword>